<proteinExistence type="predicted"/>
<sequence length="408" mass="45298">MDAIKSSGGQNNKINQAAPDTSTLPGSQEKQGENKQDPSQAPDRGHTGQFPFSPEQFIEVLFPEQFKKLLPEYEEWDQLAKVEAGKEDSTDTDTPGQFPFSPEQFIEVLFPEQFKGLLLPDHLKGAKGWEEVKGELEQEQRKSDKGSQSSDTHGERGIETVAQPESSPAQTKPSPTETWLIILPFALLAVAALLLAYWRSKSKAARAMTIHGSGRTAGYPRPTGGVDSSKLKPKKRTATAEAPTRSGEVAPVTGRKQRVDESPKKDTSFQTHRMRETIQACDEENLRLLLEDRLDEVDDDKADLEKQARDVALLLDEIHGLETPYAGKPDGVVLARLADDLKAELRACDCELLDSDVWNPDIQRAVRVEPTDEPLEHPIILAKQALGVKVRGRLVRKQEVKIKKYIPS</sequence>
<organism evidence="3 4">
    <name type="scientific">Candidatus Akkermansia intestinigallinarum</name>
    <dbReference type="NCBI Taxonomy" id="2838431"/>
    <lineage>
        <taxon>Bacteria</taxon>
        <taxon>Pseudomonadati</taxon>
        <taxon>Verrucomicrobiota</taxon>
        <taxon>Verrucomicrobiia</taxon>
        <taxon>Verrucomicrobiales</taxon>
        <taxon>Akkermansiaceae</taxon>
        <taxon>Akkermansia</taxon>
    </lineage>
</organism>
<feature type="compositionally biased region" description="Basic and acidic residues" evidence="1">
    <location>
        <begin position="132"/>
        <end position="145"/>
    </location>
</feature>
<feature type="compositionally biased region" description="Polar residues" evidence="1">
    <location>
        <begin position="7"/>
        <end position="29"/>
    </location>
</feature>
<name>A0A9D1VBX4_9BACT</name>
<accession>A0A9D1VBX4</accession>
<feature type="region of interest" description="Disordered" evidence="1">
    <location>
        <begin position="1"/>
        <end position="55"/>
    </location>
</feature>
<feature type="region of interest" description="Disordered" evidence="1">
    <location>
        <begin position="80"/>
        <end position="102"/>
    </location>
</feature>
<feature type="compositionally biased region" description="Basic and acidic residues" evidence="1">
    <location>
        <begin position="257"/>
        <end position="267"/>
    </location>
</feature>
<feature type="compositionally biased region" description="Polar residues" evidence="1">
    <location>
        <begin position="163"/>
        <end position="174"/>
    </location>
</feature>
<keyword evidence="2" id="KW-0812">Transmembrane</keyword>
<feature type="compositionally biased region" description="Basic and acidic residues" evidence="1">
    <location>
        <begin position="80"/>
        <end position="89"/>
    </location>
</feature>
<protein>
    <submittedName>
        <fullName evidence="3">Uncharacterized protein</fullName>
    </submittedName>
</protein>
<keyword evidence="2" id="KW-0472">Membrane</keyword>
<dbReference type="AlphaFoldDB" id="A0A9D1VBX4"/>
<keyword evidence="2" id="KW-1133">Transmembrane helix</keyword>
<gene>
    <name evidence="3" type="ORF">H9862_06880</name>
</gene>
<reference evidence="3" key="1">
    <citation type="journal article" date="2021" name="PeerJ">
        <title>Extensive microbial diversity within the chicken gut microbiome revealed by metagenomics and culture.</title>
        <authorList>
            <person name="Gilroy R."/>
            <person name="Ravi A."/>
            <person name="Getino M."/>
            <person name="Pursley I."/>
            <person name="Horton D.L."/>
            <person name="Alikhan N.F."/>
            <person name="Baker D."/>
            <person name="Gharbi K."/>
            <person name="Hall N."/>
            <person name="Watson M."/>
            <person name="Adriaenssens E.M."/>
            <person name="Foster-Nyarko E."/>
            <person name="Jarju S."/>
            <person name="Secka A."/>
            <person name="Antonio M."/>
            <person name="Oren A."/>
            <person name="Chaudhuri R.R."/>
            <person name="La Ragione R."/>
            <person name="Hildebrand F."/>
            <person name="Pallen M.J."/>
        </authorList>
    </citation>
    <scope>NUCLEOTIDE SEQUENCE</scope>
    <source>
        <strain evidence="3">14975</strain>
    </source>
</reference>
<evidence type="ECO:0000256" key="1">
    <source>
        <dbReference type="SAM" id="MobiDB-lite"/>
    </source>
</evidence>
<dbReference type="EMBL" id="DXFQ01000125">
    <property type="protein sequence ID" value="HIX20306.1"/>
    <property type="molecule type" value="Genomic_DNA"/>
</dbReference>
<dbReference type="Proteomes" id="UP000823964">
    <property type="component" value="Unassembled WGS sequence"/>
</dbReference>
<feature type="region of interest" description="Disordered" evidence="1">
    <location>
        <begin position="132"/>
        <end position="174"/>
    </location>
</feature>
<evidence type="ECO:0000313" key="4">
    <source>
        <dbReference type="Proteomes" id="UP000823964"/>
    </source>
</evidence>
<feature type="transmembrane region" description="Helical" evidence="2">
    <location>
        <begin position="179"/>
        <end position="198"/>
    </location>
</feature>
<evidence type="ECO:0000256" key="2">
    <source>
        <dbReference type="SAM" id="Phobius"/>
    </source>
</evidence>
<reference evidence="3" key="2">
    <citation type="submission" date="2021-04" db="EMBL/GenBank/DDBJ databases">
        <authorList>
            <person name="Gilroy R."/>
        </authorList>
    </citation>
    <scope>NUCLEOTIDE SEQUENCE</scope>
    <source>
        <strain evidence="3">14975</strain>
    </source>
</reference>
<evidence type="ECO:0000313" key="3">
    <source>
        <dbReference type="EMBL" id="HIX20306.1"/>
    </source>
</evidence>
<comment type="caution">
    <text evidence="3">The sequence shown here is derived from an EMBL/GenBank/DDBJ whole genome shotgun (WGS) entry which is preliminary data.</text>
</comment>
<feature type="region of interest" description="Disordered" evidence="1">
    <location>
        <begin position="212"/>
        <end position="270"/>
    </location>
</feature>